<feature type="signal peptide" evidence="1">
    <location>
        <begin position="1"/>
        <end position="21"/>
    </location>
</feature>
<dbReference type="AlphaFoldDB" id="A0A1E1LSB9"/>
<organism evidence="2 3">
    <name type="scientific">Rhynchosporium agropyri</name>
    <dbReference type="NCBI Taxonomy" id="914238"/>
    <lineage>
        <taxon>Eukaryota</taxon>
        <taxon>Fungi</taxon>
        <taxon>Dikarya</taxon>
        <taxon>Ascomycota</taxon>
        <taxon>Pezizomycotina</taxon>
        <taxon>Leotiomycetes</taxon>
        <taxon>Helotiales</taxon>
        <taxon>Ploettnerulaceae</taxon>
        <taxon>Rhynchosporium</taxon>
    </lineage>
</organism>
<feature type="chain" id="PRO_5009447527" description="Antifungal protein" evidence="1">
    <location>
        <begin position="22"/>
        <end position="97"/>
    </location>
</feature>
<evidence type="ECO:0000313" key="3">
    <source>
        <dbReference type="Proteomes" id="UP000178912"/>
    </source>
</evidence>
<dbReference type="Proteomes" id="UP000178912">
    <property type="component" value="Unassembled WGS sequence"/>
</dbReference>
<dbReference type="EMBL" id="FJUX01000187">
    <property type="protein sequence ID" value="CZT13365.1"/>
    <property type="molecule type" value="Genomic_DNA"/>
</dbReference>
<sequence length="97" mass="10697">MRFNNMSIVALGFSAFTLIEADFLRDRAQCRANPECLTGNCGYDKSSTTGRRCLGNGDKVDQACNLTLERNTCSPPLQCAIDGDPEETNFGKCKPRR</sequence>
<reference evidence="3" key="1">
    <citation type="submission" date="2016-03" db="EMBL/GenBank/DDBJ databases">
        <authorList>
            <person name="Guldener U."/>
        </authorList>
    </citation>
    <scope>NUCLEOTIDE SEQUENCE [LARGE SCALE GENOMIC DNA]</scope>
    <source>
        <strain evidence="3">04CH-RAC-A.6.1</strain>
    </source>
</reference>
<proteinExistence type="predicted"/>
<evidence type="ECO:0000256" key="1">
    <source>
        <dbReference type="SAM" id="SignalP"/>
    </source>
</evidence>
<keyword evidence="1" id="KW-0732">Signal</keyword>
<evidence type="ECO:0000313" key="2">
    <source>
        <dbReference type="EMBL" id="CZT13365.1"/>
    </source>
</evidence>
<evidence type="ECO:0008006" key="4">
    <source>
        <dbReference type="Google" id="ProtNLM"/>
    </source>
</evidence>
<protein>
    <recommendedName>
        <fullName evidence="4">Antifungal protein</fullName>
    </recommendedName>
</protein>
<name>A0A1E1LSB9_9HELO</name>
<keyword evidence="3" id="KW-1185">Reference proteome</keyword>
<gene>
    <name evidence="2" type="ORF">RAG0_16873</name>
</gene>
<accession>A0A1E1LSB9</accession>